<feature type="chain" id="PRO_5006839465" description="Solute-binding protein family 3/N-terminal domain-containing protein" evidence="3">
    <location>
        <begin position="20"/>
        <end position="256"/>
    </location>
</feature>
<reference evidence="5 6" key="1">
    <citation type="submission" date="2015-12" db="EMBL/GenBank/DDBJ databases">
        <title>Complete genome sequence of Pseudoalteromonas rubra SCSIO 6842, harboring a conjugative plasmid.</title>
        <authorList>
            <person name="Li B."/>
            <person name="Wang X."/>
        </authorList>
    </citation>
    <scope>NUCLEOTIDE SEQUENCE [LARGE SCALE GENOMIC DNA]</scope>
    <source>
        <strain evidence="5 6">SCSIO 6842</strain>
    </source>
</reference>
<evidence type="ECO:0000259" key="4">
    <source>
        <dbReference type="SMART" id="SM00062"/>
    </source>
</evidence>
<dbReference type="InterPro" id="IPR001638">
    <property type="entry name" value="Solute-binding_3/MltF_N"/>
</dbReference>
<accession>A0A0U3HNB1</accession>
<dbReference type="AlphaFoldDB" id="A0A0U3HNB1"/>
<dbReference type="Gene3D" id="3.40.190.10">
    <property type="entry name" value="Periplasmic binding protein-like II"/>
    <property type="match status" value="2"/>
</dbReference>
<keyword evidence="2 3" id="KW-0732">Signal</keyword>
<comment type="similarity">
    <text evidence="1">Belongs to the bacterial solute-binding protein 3 family.</text>
</comment>
<evidence type="ECO:0000256" key="2">
    <source>
        <dbReference type="ARBA" id="ARBA00022729"/>
    </source>
</evidence>
<organism evidence="5 6">
    <name type="scientific">Pseudoalteromonas rubra</name>
    <dbReference type="NCBI Taxonomy" id="43658"/>
    <lineage>
        <taxon>Bacteria</taxon>
        <taxon>Pseudomonadati</taxon>
        <taxon>Pseudomonadota</taxon>
        <taxon>Gammaproteobacteria</taxon>
        <taxon>Alteromonadales</taxon>
        <taxon>Pseudoalteromonadaceae</taxon>
        <taxon>Pseudoalteromonas</taxon>
    </lineage>
</organism>
<dbReference type="Proteomes" id="UP000069015">
    <property type="component" value="Chromosome 1"/>
</dbReference>
<dbReference type="SMART" id="SM00062">
    <property type="entry name" value="PBPb"/>
    <property type="match status" value="1"/>
</dbReference>
<evidence type="ECO:0000313" key="6">
    <source>
        <dbReference type="Proteomes" id="UP000069015"/>
    </source>
</evidence>
<dbReference type="EMBL" id="CP013611">
    <property type="protein sequence ID" value="ALU42761.1"/>
    <property type="molecule type" value="Genomic_DNA"/>
</dbReference>
<feature type="domain" description="Solute-binding protein family 3/N-terminal" evidence="4">
    <location>
        <begin position="22"/>
        <end position="254"/>
    </location>
</feature>
<dbReference type="RefSeq" id="WP_058796074.1">
    <property type="nucleotide sequence ID" value="NZ_CP013611.1"/>
</dbReference>
<evidence type="ECO:0000313" key="5">
    <source>
        <dbReference type="EMBL" id="ALU42761.1"/>
    </source>
</evidence>
<sequence>MMQKIALLFLIFLLQSVQASEPVRIATGEYPPFTGSKLVDDGFVNHLIRQVLAEAGLSAEFVYLPWKRSFQAAQQGKYDMASYWVCEREYQQHFYCSDELYRGQLLLYFRADTPLPQWHSIDDLKPYRIGAILGYEYVPAFHQAMQKGELDVIMVSNDRLNLNMLLNDRVDLILLSETAMQSLLAEHFPSMPKDQIQAHPKPFLNYRAHVLFPKSIASSNTLRTRFNAGLKKLKASGEFERQWQRLLQGEFAPKLP</sequence>
<dbReference type="SUPFAM" id="SSF53850">
    <property type="entry name" value="Periplasmic binding protein-like II"/>
    <property type="match status" value="1"/>
</dbReference>
<dbReference type="KEGG" id="prr:AT705_07190"/>
<evidence type="ECO:0000256" key="3">
    <source>
        <dbReference type="SAM" id="SignalP"/>
    </source>
</evidence>
<dbReference type="Pfam" id="PF00497">
    <property type="entry name" value="SBP_bac_3"/>
    <property type="match status" value="1"/>
</dbReference>
<protein>
    <recommendedName>
        <fullName evidence="4">Solute-binding protein family 3/N-terminal domain-containing protein</fullName>
    </recommendedName>
</protein>
<gene>
    <name evidence="5" type="ORF">AT705_07190</name>
</gene>
<feature type="signal peptide" evidence="3">
    <location>
        <begin position="1"/>
        <end position="19"/>
    </location>
</feature>
<dbReference type="PANTHER" id="PTHR35936">
    <property type="entry name" value="MEMBRANE-BOUND LYTIC MUREIN TRANSGLYCOSYLASE F"/>
    <property type="match status" value="1"/>
</dbReference>
<dbReference type="PANTHER" id="PTHR35936:SF25">
    <property type="entry name" value="ABC TRANSPORTER SUBSTRATE-BINDING PROTEIN"/>
    <property type="match status" value="1"/>
</dbReference>
<evidence type="ECO:0000256" key="1">
    <source>
        <dbReference type="ARBA" id="ARBA00010333"/>
    </source>
</evidence>
<name>A0A0U3HNB1_9GAMM</name>
<proteinExistence type="inferred from homology"/>